<dbReference type="AlphaFoldDB" id="A0A1F5G3Z2"/>
<proteinExistence type="predicted"/>
<gene>
    <name evidence="3" type="ORF">A2870_02110</name>
</gene>
<comment type="caution">
    <text evidence="1">Lacks conserved residue(s) required for the propagation of feature annotation.</text>
</comment>
<dbReference type="GO" id="GO:0016787">
    <property type="term" value="F:hydrolase activity"/>
    <property type="evidence" value="ECO:0007669"/>
    <property type="project" value="UniProtKB-KW"/>
</dbReference>
<reference evidence="3 4" key="1">
    <citation type="journal article" date="2016" name="Nat. Commun.">
        <title>Thousands of microbial genomes shed light on interconnected biogeochemical processes in an aquifer system.</title>
        <authorList>
            <person name="Anantharaman K."/>
            <person name="Brown C.T."/>
            <person name="Hug L.A."/>
            <person name="Sharon I."/>
            <person name="Castelle C.J."/>
            <person name="Probst A.J."/>
            <person name="Thomas B.C."/>
            <person name="Singh A."/>
            <person name="Wilkins M.J."/>
            <person name="Karaoz U."/>
            <person name="Brodie E.L."/>
            <person name="Williams K.H."/>
            <person name="Hubbard S.S."/>
            <person name="Banfield J.F."/>
        </authorList>
    </citation>
    <scope>NUCLEOTIDE SEQUENCE [LARGE SCALE GENOMIC DNA]</scope>
</reference>
<evidence type="ECO:0000259" key="2">
    <source>
        <dbReference type="PROSITE" id="PS51084"/>
    </source>
</evidence>
<feature type="domain" description="HIT" evidence="2">
    <location>
        <begin position="5"/>
        <end position="110"/>
    </location>
</feature>
<dbReference type="Proteomes" id="UP000179102">
    <property type="component" value="Unassembled WGS sequence"/>
</dbReference>
<dbReference type="PROSITE" id="PS51084">
    <property type="entry name" value="HIT_2"/>
    <property type="match status" value="1"/>
</dbReference>
<dbReference type="GO" id="GO:0009117">
    <property type="term" value="P:nucleotide metabolic process"/>
    <property type="evidence" value="ECO:0007669"/>
    <property type="project" value="TreeGrafter"/>
</dbReference>
<evidence type="ECO:0000256" key="1">
    <source>
        <dbReference type="PROSITE-ProRule" id="PRU00464"/>
    </source>
</evidence>
<dbReference type="PRINTS" id="PR00332">
    <property type="entry name" value="HISTRIAD"/>
</dbReference>
<dbReference type="InterPro" id="IPR036265">
    <property type="entry name" value="HIT-like_sf"/>
</dbReference>
<keyword evidence="3" id="KW-0378">Hydrolase</keyword>
<dbReference type="InterPro" id="IPR011146">
    <property type="entry name" value="HIT-like"/>
</dbReference>
<sequence>MENCVFCQIIEGQVPSHKFWEDDEYIAFLSIFPNTKGFTIVTTKKHYPSYAFDLDDNVLTNLVIASKKVARLLDSKLEDVERTGMIFEGFGVDHVHSKLFPMHGTTNMKKWRKLSSEVNKFFEKYEGYISSHDYKRADDKELAELAKKLRE</sequence>
<dbReference type="Pfam" id="PF01230">
    <property type="entry name" value="HIT"/>
    <property type="match status" value="1"/>
</dbReference>
<evidence type="ECO:0000313" key="4">
    <source>
        <dbReference type="Proteomes" id="UP000179102"/>
    </source>
</evidence>
<dbReference type="PANTHER" id="PTHR46648">
    <property type="entry name" value="HIT FAMILY PROTEIN 1"/>
    <property type="match status" value="1"/>
</dbReference>
<name>A0A1F5G3Z2_9BACT</name>
<accession>A0A1F5G3Z2</accession>
<dbReference type="InterPro" id="IPR001310">
    <property type="entry name" value="Histidine_triad_HIT"/>
</dbReference>
<dbReference type="PANTHER" id="PTHR46648:SF1">
    <property type="entry name" value="ADENOSINE 5'-MONOPHOSPHORAMIDASE HNT1"/>
    <property type="match status" value="1"/>
</dbReference>
<protein>
    <submittedName>
        <fullName evidence="3">Diadenosine tetraphosphate hydrolase</fullName>
    </submittedName>
</protein>
<dbReference type="SUPFAM" id="SSF54197">
    <property type="entry name" value="HIT-like"/>
    <property type="match status" value="1"/>
</dbReference>
<dbReference type="Gene3D" id="3.30.428.10">
    <property type="entry name" value="HIT-like"/>
    <property type="match status" value="1"/>
</dbReference>
<dbReference type="EMBL" id="MFAZ01000040">
    <property type="protein sequence ID" value="OGD86567.1"/>
    <property type="molecule type" value="Genomic_DNA"/>
</dbReference>
<dbReference type="STRING" id="1797711.A2870_02110"/>
<comment type="caution">
    <text evidence="3">The sequence shown here is derived from an EMBL/GenBank/DDBJ whole genome shotgun (WGS) entry which is preliminary data.</text>
</comment>
<organism evidence="3 4">
    <name type="scientific">Candidatus Curtissbacteria bacterium RIFCSPHIGHO2_01_FULL_41_11</name>
    <dbReference type="NCBI Taxonomy" id="1797711"/>
    <lineage>
        <taxon>Bacteria</taxon>
        <taxon>Candidatus Curtissiibacteriota</taxon>
    </lineage>
</organism>
<evidence type="ECO:0000313" key="3">
    <source>
        <dbReference type="EMBL" id="OGD86567.1"/>
    </source>
</evidence>